<feature type="transmembrane region" description="Helical" evidence="1">
    <location>
        <begin position="381"/>
        <end position="399"/>
    </location>
</feature>
<dbReference type="NCBIfam" id="NF047570">
    <property type="entry name" value="ABC_perm_EcsB"/>
    <property type="match status" value="1"/>
</dbReference>
<feature type="transmembrane region" description="Helical" evidence="1">
    <location>
        <begin position="288"/>
        <end position="306"/>
    </location>
</feature>
<dbReference type="Proteomes" id="UP000003093">
    <property type="component" value="Unassembled WGS sequence"/>
</dbReference>
<comment type="caution">
    <text evidence="2">The sequence shown here is derived from an EMBL/GenBank/DDBJ whole genome shotgun (WGS) entry which is preliminary data.</text>
</comment>
<reference evidence="2 3" key="1">
    <citation type="journal article" date="2012" name="MBio">
        <title>Identification of a highly transmissible animal-independent Staphylococcus aureus ST398 clone with distinct genomic and cell adhesion properties.</title>
        <authorList>
            <person name="Uhlemann A.C."/>
            <person name="Porcella S.F."/>
            <person name="Trivedi S."/>
            <person name="Sullivan S.B."/>
            <person name="Hafer C."/>
            <person name="Kennedy A.D."/>
            <person name="Barbian K.D."/>
            <person name="McCarthy A.J."/>
            <person name="Street C."/>
            <person name="Hirschberg D.L."/>
            <person name="Lipkin W.I."/>
            <person name="Lindsay J.A."/>
            <person name="DeLeo F.R."/>
            <person name="Lowy F.D."/>
        </authorList>
    </citation>
    <scope>NUCLEOTIDE SEQUENCE [LARGE SCALE GENOMIC DNA]</scope>
    <source>
        <strain evidence="2 3">DR10</strain>
    </source>
</reference>
<dbReference type="PIRSF" id="PIRSF037259">
    <property type="entry name" value="EcsB_ABC"/>
    <property type="match status" value="1"/>
</dbReference>
<accession>A0ABC9PX53</accession>
<organism evidence="2 3">
    <name type="scientific">Staphylococcus aureus subsp. aureus DR10</name>
    <dbReference type="NCBI Taxonomy" id="1155079"/>
    <lineage>
        <taxon>Bacteria</taxon>
        <taxon>Bacillati</taxon>
        <taxon>Bacillota</taxon>
        <taxon>Bacilli</taxon>
        <taxon>Bacillales</taxon>
        <taxon>Staphylococcaceae</taxon>
        <taxon>Staphylococcus</taxon>
    </lineage>
</organism>
<evidence type="ECO:0000313" key="2">
    <source>
        <dbReference type="EMBL" id="EIA13124.1"/>
    </source>
</evidence>
<feature type="transmembrane region" description="Helical" evidence="1">
    <location>
        <begin position="191"/>
        <end position="208"/>
    </location>
</feature>
<dbReference type="AlphaFoldDB" id="A0ABC9PX53"/>
<feature type="transmembrane region" description="Helical" evidence="1">
    <location>
        <begin position="64"/>
        <end position="84"/>
    </location>
</feature>
<keyword evidence="1" id="KW-0472">Membrane</keyword>
<dbReference type="EMBL" id="AIDT01000023">
    <property type="protein sequence ID" value="EIA13124.1"/>
    <property type="molecule type" value="Genomic_DNA"/>
</dbReference>
<sequence length="411" mass="49057">MEMYMRNQATTLFNKRLHALRKEKNYFNKFIFNGHFMVFLLILLGAFIFGYGEWLKHIPTNINFALIAAVIVALTSIFPMRPLLKEADKIFLLPFEKHMSQFMRHAILYSYFARILIQLIIVIVMFPLFYNINQHNVTFYICFGVSALIFPYVGLRLRWQWYQSGLKTWQVNLISFIIFALTYYLLLAPKWYIALVMVALPVLIEFLVKKYKPGFLYPWEKMIEIEHRHHMNYYKFVNMFTDVKHLKESAVRRSYLDILLPVPKGNKFNSNAMYLFLFIRSFIRGRDAFNIIFRLVIIAVLLMVWLSYPLVTAIIGCLFVYIILLQMAQFYSQQAYGLWPQVWPVPEEKVIKGYEQFLYRLMFVICTVFAVTFIIKHMTLFYVVLIFYIVGLLTIRSIIKKLKYQETLLRD</sequence>
<feature type="transmembrane region" description="Helical" evidence="1">
    <location>
        <begin position="30"/>
        <end position="52"/>
    </location>
</feature>
<proteinExistence type="predicted"/>
<feature type="transmembrane region" description="Helical" evidence="1">
    <location>
        <begin position="169"/>
        <end position="185"/>
    </location>
</feature>
<dbReference type="InterPro" id="IPR010288">
    <property type="entry name" value="EcsB_ABC"/>
</dbReference>
<feature type="transmembrane region" description="Helical" evidence="1">
    <location>
        <begin position="137"/>
        <end position="157"/>
    </location>
</feature>
<evidence type="ECO:0000256" key="1">
    <source>
        <dbReference type="SAM" id="Phobius"/>
    </source>
</evidence>
<feature type="transmembrane region" description="Helical" evidence="1">
    <location>
        <begin position="357"/>
        <end position="375"/>
    </location>
</feature>
<feature type="transmembrane region" description="Helical" evidence="1">
    <location>
        <begin position="312"/>
        <end position="331"/>
    </location>
</feature>
<protein>
    <submittedName>
        <fullName evidence="2">EcsB</fullName>
    </submittedName>
</protein>
<dbReference type="Pfam" id="PF05975">
    <property type="entry name" value="EcsB"/>
    <property type="match status" value="1"/>
</dbReference>
<keyword evidence="1" id="KW-1133">Transmembrane helix</keyword>
<evidence type="ECO:0000313" key="3">
    <source>
        <dbReference type="Proteomes" id="UP000003093"/>
    </source>
</evidence>
<keyword evidence="1" id="KW-0812">Transmembrane</keyword>
<feature type="transmembrane region" description="Helical" evidence="1">
    <location>
        <begin position="105"/>
        <end position="131"/>
    </location>
</feature>
<name>A0ABC9PX53_STAA5</name>
<gene>
    <name evidence="2" type="ORF">ST398NM02_1901</name>
</gene>